<reference evidence="12 14" key="1">
    <citation type="journal article" date="2016" name="PLoS ONE">
        <title>Sequence Assembly of Yarrowia lipolytica Strain W29/CLIB89 Shows Transposable Element Diversity.</title>
        <authorList>
            <person name="Magnan C."/>
            <person name="Yu J."/>
            <person name="Chang I."/>
            <person name="Jahn E."/>
            <person name="Kanomata Y."/>
            <person name="Wu J."/>
            <person name="Zeller M."/>
            <person name="Oakes M."/>
            <person name="Baldi P."/>
            <person name="Sandmeyer S."/>
        </authorList>
    </citation>
    <scope>NUCLEOTIDE SEQUENCE [LARGE SCALE GENOMIC DNA]</scope>
    <source>
        <strain evidence="12">CLIB89</strain>
        <strain evidence="14">CLIB89(W29)</strain>
    </source>
</reference>
<accession>A0A1H6PMT1</accession>
<dbReference type="EMBL" id="CP017558">
    <property type="protein sequence ID" value="AOW07942.1"/>
    <property type="molecule type" value="Genomic_DNA"/>
</dbReference>
<evidence type="ECO:0000256" key="7">
    <source>
        <dbReference type="ARBA" id="ARBA00023065"/>
    </source>
</evidence>
<evidence type="ECO:0000256" key="6">
    <source>
        <dbReference type="ARBA" id="ARBA00022989"/>
    </source>
</evidence>
<dbReference type="PANTHER" id="PTHR11629:SF63">
    <property type="entry name" value="V-TYPE PROTON ATPASE SUBUNIT A"/>
    <property type="match status" value="1"/>
</dbReference>
<dbReference type="OrthoDB" id="10264220at2759"/>
<protein>
    <recommendedName>
        <fullName evidence="9">V-type proton ATPase subunit a</fullName>
    </recommendedName>
</protein>
<dbReference type="VEuPathDB" id="FungiDB:YALI1_F38820g"/>
<evidence type="ECO:0000313" key="12">
    <source>
        <dbReference type="EMBL" id="AOW07942.1"/>
    </source>
</evidence>
<dbReference type="GO" id="GO:0051117">
    <property type="term" value="F:ATPase binding"/>
    <property type="evidence" value="ECO:0007669"/>
    <property type="project" value="TreeGrafter"/>
</dbReference>
<organism evidence="12 14">
    <name type="scientific">Yarrowia lipolytica</name>
    <name type="common">Candida lipolytica</name>
    <dbReference type="NCBI Taxonomy" id="4952"/>
    <lineage>
        <taxon>Eukaryota</taxon>
        <taxon>Fungi</taxon>
        <taxon>Dikarya</taxon>
        <taxon>Ascomycota</taxon>
        <taxon>Saccharomycotina</taxon>
        <taxon>Dipodascomycetes</taxon>
        <taxon>Dipodascales</taxon>
        <taxon>Dipodascales incertae sedis</taxon>
        <taxon>Yarrowia</taxon>
    </lineage>
</organism>
<dbReference type="RefSeq" id="XP_506081.1">
    <property type="nucleotide sequence ID" value="XM_506081.1"/>
</dbReference>
<feature type="transmembrane region" description="Helical" evidence="9">
    <location>
        <begin position="732"/>
        <end position="762"/>
    </location>
</feature>
<evidence type="ECO:0000256" key="3">
    <source>
        <dbReference type="ARBA" id="ARBA00022448"/>
    </source>
</evidence>
<comment type="similarity">
    <text evidence="2 9">Belongs to the V-ATPase 116 kDa subunit family.</text>
</comment>
<dbReference type="OMA" id="FYLWFFL"/>
<sequence>MPESNQSGEAIFRSAEMSLVQLYIASEIGRETVMSLGELGLVQFRDLNKKVNVFQRNFIQEVRRLDNVDRQLRLFERECEKEGLTLEDGDPHSAASASDIDALVALGDTLEKRITELRDAEERVTESQTESQELRAVLTETAKFFDQRAGGGSRDIESQSLRNVQFVAGVIPRDRVEVLERILWRVLRGNLFLETAEFGGDDGDKSVFIVFSHGAEIISKVERIAKTLDAHLYWIADDVRERENQLQEVNQKLSDIDIVSQRTRHTLNTELRLIAQKLPNWRVIVIKEKSVYSTLNLFQYDTNRKVLIGEGWVPKDDISKVKTTLKSITDEADVEIPSVLNVLETSRTPPTYHRTNKFTSAFQLIVDAYGISSYREVNPGLPTIVTFPFMFAIMFGDIGHGFILFLAAFALVYYEAKIGKMKRDEIFDMAYQGRYILLLMGAFSMYTGFMYNDIFSKSMTLFKPGWAWPESWKEGQTIQAHQTGVYAFGLDPTWHGTDNNLLFTNSYKMKLSVLMGHVHMTYSFFLSLVNYIFFGSVVDFWGNFVPGLLFMQGIFGYLALTIVYKWTVDWVAIGQQPPSLLDTLINMFLAPGKVPVPLYPGQAYVQVILVVIALICVPWLLLVKPLWLRRDMQKHEYERVSGNGGPLDLLDAPDQLEETVGDTPGDATGGDDFDDEEEEEHGFGDIVIHQVIHTIEFCLNCVSHTASYLRLWALSLAHAQLSTVLWDMTLQAAFGFSGVVGVIMTVILFGMWFVLTVVILVCMEGTSAMLHSLRLHWVESMSKFFEGEGTPYEPFSFKDELATN</sequence>
<keyword evidence="6 9" id="KW-1133">Transmembrane helix</keyword>
<name>A0A1H6PMT1_YARLL</name>
<dbReference type="PIRSF" id="PIRSF001293">
    <property type="entry name" value="ATP6V0A1"/>
    <property type="match status" value="1"/>
</dbReference>
<evidence type="ECO:0000256" key="11">
    <source>
        <dbReference type="SAM" id="MobiDB-lite"/>
    </source>
</evidence>
<dbReference type="VEuPathDB" id="FungiDB:YALI0_F31119g"/>
<dbReference type="GO" id="GO:0000220">
    <property type="term" value="C:vacuolar proton-transporting V-type ATPase, V0 domain"/>
    <property type="evidence" value="ECO:0007669"/>
    <property type="project" value="InterPro"/>
</dbReference>
<evidence type="ECO:0000256" key="9">
    <source>
        <dbReference type="RuleBase" id="RU361189"/>
    </source>
</evidence>
<comment type="function">
    <text evidence="9">Essential component of the vacuolar proton pump (V-ATPase), a multimeric enzyme that catalyzes the translocation of protons across the membranes. Required for assembly and activity of the V-ATPase.</text>
</comment>
<feature type="transmembrane region" description="Helical" evidence="9">
    <location>
        <begin position="603"/>
        <end position="623"/>
    </location>
</feature>
<dbReference type="InterPro" id="IPR002490">
    <property type="entry name" value="V-ATPase_116kDa_su"/>
</dbReference>
<keyword evidence="4 9" id="KW-0812">Transmembrane</keyword>
<keyword evidence="10" id="KW-0175">Coiled coil</keyword>
<proteinExistence type="inferred from homology"/>
<evidence type="ECO:0000313" key="13">
    <source>
        <dbReference type="EMBL" id="RDW23924.1"/>
    </source>
</evidence>
<gene>
    <name evidence="13" type="ORF">B0I71DRAFT_135114</name>
    <name evidence="12" type="ORF">YALI1_F38820g</name>
</gene>
<evidence type="ECO:0000256" key="8">
    <source>
        <dbReference type="ARBA" id="ARBA00023136"/>
    </source>
</evidence>
<feature type="coiled-coil region" evidence="10">
    <location>
        <begin position="110"/>
        <end position="137"/>
    </location>
</feature>
<evidence type="ECO:0000256" key="1">
    <source>
        <dbReference type="ARBA" id="ARBA00004141"/>
    </source>
</evidence>
<evidence type="ECO:0000256" key="2">
    <source>
        <dbReference type="ARBA" id="ARBA00009904"/>
    </source>
</evidence>
<dbReference type="EMBL" id="KZ859057">
    <property type="protein sequence ID" value="RDW23924.1"/>
    <property type="molecule type" value="Genomic_DNA"/>
</dbReference>
<keyword evidence="7 9" id="KW-0406">Ion transport</keyword>
<dbReference type="GO" id="GO:0046961">
    <property type="term" value="F:proton-transporting ATPase activity, rotational mechanism"/>
    <property type="evidence" value="ECO:0007669"/>
    <property type="project" value="InterPro"/>
</dbReference>
<evidence type="ECO:0000256" key="4">
    <source>
        <dbReference type="ARBA" id="ARBA00022692"/>
    </source>
</evidence>
<keyword evidence="5 9" id="KW-0375">Hydrogen ion transport</keyword>
<evidence type="ECO:0000256" key="5">
    <source>
        <dbReference type="ARBA" id="ARBA00022781"/>
    </source>
</evidence>
<dbReference type="PANTHER" id="PTHR11629">
    <property type="entry name" value="VACUOLAR PROTON ATPASES"/>
    <property type="match status" value="1"/>
</dbReference>
<feature type="transmembrane region" description="Helical" evidence="9">
    <location>
        <begin position="709"/>
        <end position="726"/>
    </location>
</feature>
<dbReference type="GeneID" id="2907662"/>
<keyword evidence="3 9" id="KW-0813">Transport</keyword>
<dbReference type="GO" id="GO:0000329">
    <property type="term" value="C:fungal-type vacuole membrane"/>
    <property type="evidence" value="ECO:0007669"/>
    <property type="project" value="TreeGrafter"/>
</dbReference>
<dbReference type="eggNOG" id="KOG2189">
    <property type="taxonomic scope" value="Eukaryota"/>
</dbReference>
<feature type="region of interest" description="Disordered" evidence="11">
    <location>
        <begin position="658"/>
        <end position="677"/>
    </location>
</feature>
<dbReference type="GO" id="GO:0007035">
    <property type="term" value="P:vacuolar acidification"/>
    <property type="evidence" value="ECO:0007669"/>
    <property type="project" value="TreeGrafter"/>
</dbReference>
<reference evidence="13 15" key="2">
    <citation type="submission" date="2018-07" db="EMBL/GenBank/DDBJ databases">
        <title>Draft Genome Assemblies for Five Robust Yarrowia lipolytica Strains Exhibiting High Lipid Production and Pentose Sugar Utilization and Sugar Alcohol Secretion from Undetoxified Lignocellulosic Biomass Hydrolysates.</title>
        <authorList>
            <consortium name="DOE Joint Genome Institute"/>
            <person name="Walker C."/>
            <person name="Ryu S."/>
            <person name="Na H."/>
            <person name="Zane M."/>
            <person name="LaButti K."/>
            <person name="Lipzen A."/>
            <person name="Haridas S."/>
            <person name="Barry K."/>
            <person name="Grigoriev I.V."/>
            <person name="Quarterman J."/>
            <person name="Slininger P."/>
            <person name="Dien B."/>
            <person name="Trinh C.T."/>
        </authorList>
    </citation>
    <scope>NUCLEOTIDE SEQUENCE [LARGE SCALE GENOMIC DNA]</scope>
    <source>
        <strain evidence="13 15">YB392</strain>
    </source>
</reference>
<feature type="transmembrane region" description="Helical" evidence="9">
    <location>
        <begin position="435"/>
        <end position="452"/>
    </location>
</feature>
<dbReference type="AlphaFoldDB" id="A0A1H6PMT1"/>
<evidence type="ECO:0000313" key="14">
    <source>
        <dbReference type="Proteomes" id="UP000182444"/>
    </source>
</evidence>
<dbReference type="KEGG" id="yli:2907662"/>
<dbReference type="InterPro" id="IPR026028">
    <property type="entry name" value="V-type_ATPase_116kDa_su_euka"/>
</dbReference>
<evidence type="ECO:0000256" key="10">
    <source>
        <dbReference type="SAM" id="Coils"/>
    </source>
</evidence>
<evidence type="ECO:0000313" key="15">
    <source>
        <dbReference type="Proteomes" id="UP000256601"/>
    </source>
</evidence>
<feature type="transmembrane region" description="Helical" evidence="9">
    <location>
        <begin position="511"/>
        <end position="533"/>
    </location>
</feature>
<dbReference type="Proteomes" id="UP000182444">
    <property type="component" value="Chromosome 1F"/>
</dbReference>
<comment type="subcellular location">
    <subcellularLocation>
        <location evidence="1">Membrane</location>
        <topology evidence="1">Multi-pass membrane protein</topology>
    </subcellularLocation>
</comment>
<feature type="transmembrane region" description="Helical" evidence="9">
    <location>
        <begin position="540"/>
        <end position="560"/>
    </location>
</feature>
<dbReference type="Proteomes" id="UP000256601">
    <property type="component" value="Unassembled WGS sequence"/>
</dbReference>
<dbReference type="Pfam" id="PF01496">
    <property type="entry name" value="V_ATPase_I"/>
    <property type="match status" value="1"/>
</dbReference>
<keyword evidence="8 9" id="KW-0472">Membrane</keyword>
<feature type="transmembrane region" description="Helical" evidence="9">
    <location>
        <begin position="389"/>
        <end position="414"/>
    </location>
</feature>